<dbReference type="SUPFAM" id="SSF55874">
    <property type="entry name" value="ATPase domain of HSP90 chaperone/DNA topoisomerase II/histidine kinase"/>
    <property type="match status" value="1"/>
</dbReference>
<dbReference type="Gene3D" id="3.30.565.10">
    <property type="entry name" value="Histidine kinase-like ATPase, C-terminal domain"/>
    <property type="match status" value="1"/>
</dbReference>
<dbReference type="Proteomes" id="UP000318212">
    <property type="component" value="Unassembled WGS sequence"/>
</dbReference>
<dbReference type="RefSeq" id="WP_141516963.1">
    <property type="nucleotide sequence ID" value="NZ_VICE01000008.1"/>
</dbReference>
<keyword evidence="3" id="KW-0418">Kinase</keyword>
<feature type="transmembrane region" description="Helical" evidence="1">
    <location>
        <begin position="79"/>
        <end position="99"/>
    </location>
</feature>
<evidence type="ECO:0000313" key="4">
    <source>
        <dbReference type="Proteomes" id="UP000318212"/>
    </source>
</evidence>
<proteinExistence type="predicted"/>
<dbReference type="Pfam" id="PF02518">
    <property type="entry name" value="HATPase_c"/>
    <property type="match status" value="1"/>
</dbReference>
<feature type="transmembrane region" description="Helical" evidence="1">
    <location>
        <begin position="47"/>
        <end position="67"/>
    </location>
</feature>
<dbReference type="Pfam" id="PF06580">
    <property type="entry name" value="His_kinase"/>
    <property type="match status" value="1"/>
</dbReference>
<feature type="transmembrane region" description="Helical" evidence="1">
    <location>
        <begin position="111"/>
        <end position="131"/>
    </location>
</feature>
<keyword evidence="4" id="KW-1185">Reference proteome</keyword>
<dbReference type="InterPro" id="IPR003594">
    <property type="entry name" value="HATPase_dom"/>
</dbReference>
<feature type="domain" description="Histidine kinase/HSP90-like ATPase" evidence="2">
    <location>
        <begin position="314"/>
        <end position="409"/>
    </location>
</feature>
<dbReference type="GO" id="GO:0016020">
    <property type="term" value="C:membrane"/>
    <property type="evidence" value="ECO:0007669"/>
    <property type="project" value="InterPro"/>
</dbReference>
<dbReference type="SUPFAM" id="SSF103473">
    <property type="entry name" value="MFS general substrate transporter"/>
    <property type="match status" value="1"/>
</dbReference>
<dbReference type="InterPro" id="IPR010559">
    <property type="entry name" value="Sig_transdc_His_kin_internal"/>
</dbReference>
<dbReference type="AlphaFoldDB" id="A0A508AWL5"/>
<accession>A0A508AWL5</accession>
<keyword evidence="1" id="KW-0472">Membrane</keyword>
<gene>
    <name evidence="3" type="ORF">FKV25_01195</name>
</gene>
<organism evidence="3 4">
    <name type="scientific">Marilutibacter aestuarii</name>
    <dbReference type="NCBI Taxonomy" id="1706195"/>
    <lineage>
        <taxon>Bacteria</taxon>
        <taxon>Pseudomonadati</taxon>
        <taxon>Pseudomonadota</taxon>
        <taxon>Gammaproteobacteria</taxon>
        <taxon>Lysobacterales</taxon>
        <taxon>Lysobacteraceae</taxon>
        <taxon>Marilutibacter</taxon>
    </lineage>
</organism>
<evidence type="ECO:0000256" key="1">
    <source>
        <dbReference type="SAM" id="Phobius"/>
    </source>
</evidence>
<dbReference type="InterPro" id="IPR036259">
    <property type="entry name" value="MFS_trans_sf"/>
</dbReference>
<dbReference type="SMART" id="SM00387">
    <property type="entry name" value="HATPase_c"/>
    <property type="match status" value="1"/>
</dbReference>
<protein>
    <submittedName>
        <fullName evidence="3">Sensor histidine kinase</fullName>
    </submittedName>
</protein>
<keyword evidence="1" id="KW-0812">Transmembrane</keyword>
<evidence type="ECO:0000259" key="2">
    <source>
        <dbReference type="SMART" id="SM00387"/>
    </source>
</evidence>
<dbReference type="InterPro" id="IPR036890">
    <property type="entry name" value="HATPase_C_sf"/>
</dbReference>
<dbReference type="EMBL" id="VICE01000008">
    <property type="protein sequence ID" value="TQD51465.1"/>
    <property type="molecule type" value="Genomic_DNA"/>
</dbReference>
<comment type="caution">
    <text evidence="3">The sequence shown here is derived from an EMBL/GenBank/DDBJ whole genome shotgun (WGS) entry which is preliminary data.</text>
</comment>
<name>A0A508AWL5_9GAMM</name>
<dbReference type="OrthoDB" id="2514702at2"/>
<evidence type="ECO:0000313" key="3">
    <source>
        <dbReference type="EMBL" id="TQD51465.1"/>
    </source>
</evidence>
<reference evidence="3 4" key="1">
    <citation type="submission" date="2019-06" db="EMBL/GenBank/DDBJ databases">
        <title>Lysobacter alkalisoli sp. nov. isolated from saline soil.</title>
        <authorList>
            <person name="Sun J.-Q."/>
            <person name="Xu L."/>
        </authorList>
    </citation>
    <scope>NUCLEOTIDE SEQUENCE [LARGE SCALE GENOMIC DNA]</scope>
    <source>
        <strain evidence="3 4">JCM 31130</strain>
    </source>
</reference>
<dbReference type="PANTHER" id="PTHR34220:SF9">
    <property type="entry name" value="SIGNAL TRANSDUCTION HISTIDINE KINASE INTERNAL REGION DOMAIN-CONTAINING PROTEIN"/>
    <property type="match status" value="1"/>
</dbReference>
<keyword evidence="3" id="KW-0808">Transferase</keyword>
<sequence>MAGREASDAYALGRPLPPDVLVGGNTVWGRYRQYPVFSLPWLRGRSLLFGGLIGAYALLTAFGVGFATRDYGVGVLSGLHLFVAFGLMATAGPILATWVRYRRWPDTRERRAVVVAVLAGIVISFFVDQWASSYVQAVVGDAMRAAGQSLPNAGAVSGAERHFAISLNLLVLVVIYGMFGGGLALRAYFSEQRRWREDRQRRDMARLQQAKRDSDLRLGALQAQVEPHFLFNTLASVRALVRQDADKAERTLDALVDYLRASIPRLRPGEDGALSTLGAQLDLCARYLDVMRLRMGERLHVAIEADEALRGHAFPPLLLITLVENAVKHGIEPVRGPGVITIVASLEGDRLRVRVEDDGVGLQPGVGGGVGLENVREQLRARYGRHAALALRSGAAGGCIAELDLPLESDARQPGAGHP</sequence>
<dbReference type="PANTHER" id="PTHR34220">
    <property type="entry name" value="SENSOR HISTIDINE KINASE YPDA"/>
    <property type="match status" value="1"/>
</dbReference>
<feature type="transmembrane region" description="Helical" evidence="1">
    <location>
        <begin position="165"/>
        <end position="189"/>
    </location>
</feature>
<dbReference type="InterPro" id="IPR050640">
    <property type="entry name" value="Bact_2-comp_sensor_kinase"/>
</dbReference>
<keyword evidence="1" id="KW-1133">Transmembrane helix</keyword>
<dbReference type="GO" id="GO:0000155">
    <property type="term" value="F:phosphorelay sensor kinase activity"/>
    <property type="evidence" value="ECO:0007669"/>
    <property type="project" value="InterPro"/>
</dbReference>